<dbReference type="GO" id="GO:0071944">
    <property type="term" value="C:cell periphery"/>
    <property type="evidence" value="ECO:0007669"/>
    <property type="project" value="UniProtKB-ARBA"/>
</dbReference>
<dbReference type="EMBL" id="KN847319">
    <property type="protein sequence ID" value="KIW56780.1"/>
    <property type="molecule type" value="Genomic_DNA"/>
</dbReference>
<dbReference type="InterPro" id="IPR051694">
    <property type="entry name" value="Immunoregulatory_rcpt-like"/>
</dbReference>
<evidence type="ECO:0000313" key="6">
    <source>
        <dbReference type="EMBL" id="KIW56780.1"/>
    </source>
</evidence>
<proteinExistence type="predicted"/>
<reference evidence="6 7" key="1">
    <citation type="submission" date="2015-01" db="EMBL/GenBank/DDBJ databases">
        <title>The Genome Sequence of Exophiala xenobiotica CBS118157.</title>
        <authorList>
            <consortium name="The Broad Institute Genomics Platform"/>
            <person name="Cuomo C."/>
            <person name="de Hoog S."/>
            <person name="Gorbushina A."/>
            <person name="Stielow B."/>
            <person name="Teixiera M."/>
            <person name="Abouelleil A."/>
            <person name="Chapman S.B."/>
            <person name="Priest M."/>
            <person name="Young S.K."/>
            <person name="Wortman J."/>
            <person name="Nusbaum C."/>
            <person name="Birren B."/>
        </authorList>
    </citation>
    <scope>NUCLEOTIDE SEQUENCE [LARGE SCALE GENOMIC DNA]</scope>
    <source>
        <strain evidence="6 7">CBS 118157</strain>
    </source>
</reference>
<evidence type="ECO:0000256" key="3">
    <source>
        <dbReference type="ARBA" id="ARBA00022989"/>
    </source>
</evidence>
<dbReference type="GeneID" id="25327318"/>
<evidence type="ECO:0000256" key="4">
    <source>
        <dbReference type="ARBA" id="ARBA00023136"/>
    </source>
</evidence>
<name>A0A0D2EPX9_9EURO</name>
<dbReference type="PANTHER" id="PTHR15549">
    <property type="entry name" value="PAIRED IMMUNOGLOBULIN-LIKE TYPE 2 RECEPTOR"/>
    <property type="match status" value="1"/>
</dbReference>
<evidence type="ECO:0000256" key="1">
    <source>
        <dbReference type="ARBA" id="ARBA00004167"/>
    </source>
</evidence>
<organism evidence="6 7">
    <name type="scientific">Exophiala xenobiotica</name>
    <dbReference type="NCBI Taxonomy" id="348802"/>
    <lineage>
        <taxon>Eukaryota</taxon>
        <taxon>Fungi</taxon>
        <taxon>Dikarya</taxon>
        <taxon>Ascomycota</taxon>
        <taxon>Pezizomycotina</taxon>
        <taxon>Eurotiomycetes</taxon>
        <taxon>Chaetothyriomycetidae</taxon>
        <taxon>Chaetothyriales</taxon>
        <taxon>Herpotrichiellaceae</taxon>
        <taxon>Exophiala</taxon>
    </lineage>
</organism>
<dbReference type="AlphaFoldDB" id="A0A0D2EPX9"/>
<comment type="subcellular location">
    <subcellularLocation>
        <location evidence="1">Membrane</location>
        <topology evidence="1">Single-pass membrane protein</topology>
    </subcellularLocation>
</comment>
<dbReference type="GO" id="GO:0016020">
    <property type="term" value="C:membrane"/>
    <property type="evidence" value="ECO:0007669"/>
    <property type="project" value="UniProtKB-SubCell"/>
</dbReference>
<dbReference type="PANTHER" id="PTHR15549:SF6">
    <property type="entry name" value="MID2 DOMAIN-CONTAINING PROTEIN"/>
    <property type="match status" value="1"/>
</dbReference>
<accession>A0A0D2EPX9</accession>
<gene>
    <name evidence="6" type="ORF">PV05_05410</name>
</gene>
<dbReference type="RefSeq" id="XP_013317364.1">
    <property type="nucleotide sequence ID" value="XM_013461910.1"/>
</dbReference>
<feature type="transmembrane region" description="Helical" evidence="5">
    <location>
        <begin position="86"/>
        <end position="109"/>
    </location>
</feature>
<evidence type="ECO:0000256" key="5">
    <source>
        <dbReference type="SAM" id="Phobius"/>
    </source>
</evidence>
<evidence type="ECO:0000313" key="7">
    <source>
        <dbReference type="Proteomes" id="UP000054342"/>
    </source>
</evidence>
<keyword evidence="4 5" id="KW-0472">Membrane</keyword>
<evidence type="ECO:0000256" key="2">
    <source>
        <dbReference type="ARBA" id="ARBA00022692"/>
    </source>
</evidence>
<sequence>MLTPEGTEMGARIWHPVSTSSATATTAITAVSPISTSQQSIILSDTATTQSTTVTGSVSSIRSSPSAVALDQHSSSSSGLSEGAKVGIIVVTCSAAILLVLFGLVELFLRRRRDLRYMRRKEQGDKVGEEDDGLGGWRCLG</sequence>
<keyword evidence="3 5" id="KW-1133">Transmembrane helix</keyword>
<dbReference type="Proteomes" id="UP000054342">
    <property type="component" value="Unassembled WGS sequence"/>
</dbReference>
<dbReference type="HOGENOM" id="CLU_1825308_0_0_1"/>
<evidence type="ECO:0008006" key="8">
    <source>
        <dbReference type="Google" id="ProtNLM"/>
    </source>
</evidence>
<protein>
    <recommendedName>
        <fullName evidence="8">Mid2 domain-containing protein</fullName>
    </recommendedName>
</protein>
<keyword evidence="2 5" id="KW-0812">Transmembrane</keyword>
<keyword evidence="7" id="KW-1185">Reference proteome</keyword>